<evidence type="ECO:0008006" key="9">
    <source>
        <dbReference type="Google" id="ProtNLM"/>
    </source>
</evidence>
<feature type="domain" description="Diacylglycerol glucosyltransferase N-terminal" evidence="6">
    <location>
        <begin position="17"/>
        <end position="176"/>
    </location>
</feature>
<dbReference type="AlphaFoldDB" id="A0A0G0K162"/>
<comment type="subcellular location">
    <subcellularLocation>
        <location evidence="1">Membrane</location>
    </subcellularLocation>
</comment>
<dbReference type="Gene3D" id="3.40.50.2000">
    <property type="entry name" value="Glycogen Phosphorylase B"/>
    <property type="match status" value="1"/>
</dbReference>
<evidence type="ECO:0000313" key="7">
    <source>
        <dbReference type="EMBL" id="KKQ69170.1"/>
    </source>
</evidence>
<dbReference type="SUPFAM" id="SSF53756">
    <property type="entry name" value="UDP-Glycosyltransferase/glycogen phosphorylase"/>
    <property type="match status" value="1"/>
</dbReference>
<proteinExistence type="inferred from homology"/>
<comment type="caution">
    <text evidence="7">The sequence shown here is derived from an EMBL/GenBank/DDBJ whole genome shotgun (WGS) entry which is preliminary data.</text>
</comment>
<reference evidence="7 8" key="1">
    <citation type="journal article" date="2015" name="Nature">
        <title>rRNA introns, odd ribosomes, and small enigmatic genomes across a large radiation of phyla.</title>
        <authorList>
            <person name="Brown C.T."/>
            <person name="Hug L.A."/>
            <person name="Thomas B.C."/>
            <person name="Sharon I."/>
            <person name="Castelle C.J."/>
            <person name="Singh A."/>
            <person name="Wilkins M.J."/>
            <person name="Williams K.H."/>
            <person name="Banfield J.F."/>
        </authorList>
    </citation>
    <scope>NUCLEOTIDE SEQUENCE [LARGE SCALE GENOMIC DNA]</scope>
</reference>
<evidence type="ECO:0000256" key="2">
    <source>
        <dbReference type="ARBA" id="ARBA00006962"/>
    </source>
</evidence>
<feature type="domain" description="Glycosyl transferase family 28 C-terminal" evidence="5">
    <location>
        <begin position="205"/>
        <end position="311"/>
    </location>
</feature>
<dbReference type="GO" id="GO:0016758">
    <property type="term" value="F:hexosyltransferase activity"/>
    <property type="evidence" value="ECO:0007669"/>
    <property type="project" value="InterPro"/>
</dbReference>
<gene>
    <name evidence="7" type="ORF">US90_C0018G0014</name>
</gene>
<dbReference type="Pfam" id="PF06925">
    <property type="entry name" value="MGDG_synth"/>
    <property type="match status" value="1"/>
</dbReference>
<dbReference type="STRING" id="1618490.US90_C0018G0014"/>
<dbReference type="PANTHER" id="PTHR43025:SF3">
    <property type="entry name" value="MONOGALACTOSYLDIACYLGLYCEROL SYNTHASE 1, CHLOROPLASTIC"/>
    <property type="match status" value="1"/>
</dbReference>
<comment type="similarity">
    <text evidence="2">Belongs to the glycosyltransferase 28 family.</text>
</comment>
<protein>
    <recommendedName>
        <fullName evidence="9">Monogalactosyldiacylglycerol synthase</fullName>
    </recommendedName>
</protein>
<dbReference type="GO" id="GO:0016020">
    <property type="term" value="C:membrane"/>
    <property type="evidence" value="ECO:0007669"/>
    <property type="project" value="UniProtKB-SubCell"/>
</dbReference>
<keyword evidence="4" id="KW-0808">Transferase</keyword>
<evidence type="ECO:0000259" key="5">
    <source>
        <dbReference type="Pfam" id="PF04101"/>
    </source>
</evidence>
<dbReference type="EMBL" id="LBUT01000018">
    <property type="protein sequence ID" value="KKQ69170.1"/>
    <property type="molecule type" value="Genomic_DNA"/>
</dbReference>
<dbReference type="Pfam" id="PF04101">
    <property type="entry name" value="Glyco_tran_28_C"/>
    <property type="match status" value="1"/>
</dbReference>
<evidence type="ECO:0000256" key="3">
    <source>
        <dbReference type="ARBA" id="ARBA00022676"/>
    </source>
</evidence>
<dbReference type="InterPro" id="IPR009695">
    <property type="entry name" value="Diacylglyc_glucosyltr_N"/>
</dbReference>
<dbReference type="Proteomes" id="UP000034406">
    <property type="component" value="Unassembled WGS sequence"/>
</dbReference>
<dbReference type="PANTHER" id="PTHR43025">
    <property type="entry name" value="MONOGALACTOSYLDIACYLGLYCEROL SYNTHASE"/>
    <property type="match status" value="1"/>
</dbReference>
<dbReference type="InterPro" id="IPR007235">
    <property type="entry name" value="Glyco_trans_28_C"/>
</dbReference>
<name>A0A0G0K162_9BACT</name>
<evidence type="ECO:0000256" key="1">
    <source>
        <dbReference type="ARBA" id="ARBA00004370"/>
    </source>
</evidence>
<keyword evidence="3" id="KW-0328">Glycosyltransferase</keyword>
<dbReference type="GO" id="GO:0009247">
    <property type="term" value="P:glycolipid biosynthetic process"/>
    <property type="evidence" value="ECO:0007669"/>
    <property type="project" value="InterPro"/>
</dbReference>
<evidence type="ECO:0000313" key="8">
    <source>
        <dbReference type="Proteomes" id="UP000034406"/>
    </source>
</evidence>
<accession>A0A0G0K162</accession>
<dbReference type="InterPro" id="IPR050519">
    <property type="entry name" value="Glycosyltransf_28_UgtP"/>
</dbReference>
<evidence type="ECO:0000259" key="6">
    <source>
        <dbReference type="Pfam" id="PF06925"/>
    </source>
</evidence>
<sequence length="382" mass="43958">MKSKRILVLTDHMPWGHRSIAKAIYGNLEDKAKGVKVELKYAEVRAETGIGGDAYVLLYRYLPKAHRLVYKFSSTKISRLVVKDVADRNVWRLKKLVNQYKPDLIISAYFLHSQSLQRWRETEGKDFKLWTVVADPWTSYQAAIVEGADLHLVYDEVGVKKALDFGIEKDKVLATGWWTRKEMFEKKNMRQKMRKSLGFDDERPVIFVGGGSLGTNSLAKFLPVLLLSRRKIGVIFNTGKDKVAFKMVKEYMRLLARLKKKDKVLIKNLGWIENMAEILSAVDIVFGKAGPNFMFDVVAAEKPFVAITHIGGQEDGNLEIIKKKKLGWVKEKNTSLLRFFRLYLKRPSYFHKKYEMSIHAEAIKNKGSGELVWKRVKKDLGI</sequence>
<evidence type="ECO:0000256" key="4">
    <source>
        <dbReference type="ARBA" id="ARBA00022679"/>
    </source>
</evidence>
<organism evidence="7 8">
    <name type="scientific">Candidatus Shapirobacteria bacterium GW2011_GWE2_38_30</name>
    <dbReference type="NCBI Taxonomy" id="1618490"/>
    <lineage>
        <taxon>Bacteria</taxon>
        <taxon>Candidatus Shapironibacteriota</taxon>
    </lineage>
</organism>